<dbReference type="EMBL" id="FTOR01000003">
    <property type="protein sequence ID" value="SIT04833.1"/>
    <property type="molecule type" value="Genomic_DNA"/>
</dbReference>
<feature type="transmembrane region" description="Helical" evidence="1">
    <location>
        <begin position="193"/>
        <end position="213"/>
    </location>
</feature>
<dbReference type="RefSeq" id="WP_076378817.1">
    <property type="nucleotide sequence ID" value="NZ_AP017422.1"/>
</dbReference>
<dbReference type="InterPro" id="IPR031005">
    <property type="entry name" value="Sorted_by_XrtN"/>
</dbReference>
<protein>
    <submittedName>
        <fullName evidence="3">XrtN system VIT domain protein</fullName>
    </submittedName>
</protein>
<proteinExistence type="predicted"/>
<dbReference type="STRING" id="477680.SAMN05421788_103140"/>
<keyword evidence="1" id="KW-1133">Transmembrane helix</keyword>
<dbReference type="OrthoDB" id="1801976at2"/>
<feature type="domain" description="VIT" evidence="2">
    <location>
        <begin position="319"/>
        <end position="454"/>
    </location>
</feature>
<keyword evidence="1" id="KW-0472">Membrane</keyword>
<evidence type="ECO:0000313" key="3">
    <source>
        <dbReference type="EMBL" id="SIT04833.1"/>
    </source>
</evidence>
<dbReference type="Proteomes" id="UP000186917">
    <property type="component" value="Unassembled WGS sequence"/>
</dbReference>
<feature type="transmembrane region" description="Helical" evidence="1">
    <location>
        <begin position="70"/>
        <end position="88"/>
    </location>
</feature>
<name>A0A1N7P2M3_9BACT</name>
<dbReference type="PROSITE" id="PS51468">
    <property type="entry name" value="VIT"/>
    <property type="match status" value="1"/>
</dbReference>
<keyword evidence="4" id="KW-1185">Reference proteome</keyword>
<evidence type="ECO:0000256" key="1">
    <source>
        <dbReference type="SAM" id="Phobius"/>
    </source>
</evidence>
<dbReference type="AlphaFoldDB" id="A0A1N7P2M3"/>
<feature type="transmembrane region" description="Helical" evidence="1">
    <location>
        <begin position="39"/>
        <end position="58"/>
    </location>
</feature>
<feature type="transmembrane region" description="Helical" evidence="1">
    <location>
        <begin position="100"/>
        <end position="118"/>
    </location>
</feature>
<accession>A0A1N7P2M3</accession>
<organism evidence="3 4">
    <name type="scientific">Filimonas lacunae</name>
    <dbReference type="NCBI Taxonomy" id="477680"/>
    <lineage>
        <taxon>Bacteria</taxon>
        <taxon>Pseudomonadati</taxon>
        <taxon>Bacteroidota</taxon>
        <taxon>Chitinophagia</taxon>
        <taxon>Chitinophagales</taxon>
        <taxon>Chitinophagaceae</taxon>
        <taxon>Filimonas</taxon>
    </lineage>
</organism>
<feature type="transmembrane region" description="Helical" evidence="1">
    <location>
        <begin position="155"/>
        <end position="181"/>
    </location>
</feature>
<sequence>MRSLPPQQQKHGFWLAGIIVLLFELVMFSIPTYTNALESFGFFIINMLAASIYFFCLLITGELRRTQQGLHLFLVYLVIALVCCYTLNRDINMFDSSTTWLSVLLVIVSINYLLFPFFENWPVWIRYLQCFVLGVALVLFLYLALYLLPMYVFSAVAAFALGISLHTFVPLLFVIFTIKLLRRLAKTSHKYLLPFFSGIGAALTIIFVFVIVWQSQIKQMNQEYRQWEAHSSNELKPYWVRVASSLPTNMLTERVLKSDLVYRMPDGENLALWHTPSRNFDEAVIHDPLVVVANWFSETILMPQEDRIKVLEVMYKARHQAIERLWSGSHLQTTKVQTQVQVWPQQRIAYTHLHVTVANTSRSHSWGREQQEAIYSFQLPEGGVVTALSLWIEGKESKGVLTTRAKADSAYKQIVGVEQRDPSVVHWREGNKVTVRVFPVIAGESREFSIGVTAPLSSKGSELVYQSVSFDGPPCSGTDEEVVVHFEQKPAMCQMPGRFTHHKDASWWAKGSYHPEWSFRFQQPALAQTALTFDGKSYVLNEALQKAEALTLNTVYLDVNKAWTADEFAKIYEAVKFKKVYVADEEGALVQLTEDNKEQWYRQLSAHRFSCFPFYEVTDAATSLVVTKGTNISPTLKDMAACDFMQRLQQYFANGTRIKLYNIGEEQSPYLQSLKQFGAFHYQQGTVLALRDLLLSRQFPVYEVADSSVVMDNAGITITQTDSAAASASGNAPDHLMRLYAYQHIMQQSGSALLQNKAVPNAVIQEAAQANVVSPASSLVVLESQKDYDQFDIAKSKNSLDNAAIHGKGAVPEPGVWVLIAVVLLLLGFTKYRFYKKAIHL</sequence>
<keyword evidence="1" id="KW-0812">Transmembrane</keyword>
<evidence type="ECO:0000313" key="4">
    <source>
        <dbReference type="Proteomes" id="UP000186917"/>
    </source>
</evidence>
<feature type="transmembrane region" description="Helical" evidence="1">
    <location>
        <begin position="815"/>
        <end position="834"/>
    </location>
</feature>
<feature type="transmembrane region" description="Helical" evidence="1">
    <location>
        <begin position="130"/>
        <end position="149"/>
    </location>
</feature>
<dbReference type="Pfam" id="PF08487">
    <property type="entry name" value="VIT"/>
    <property type="match status" value="1"/>
</dbReference>
<gene>
    <name evidence="3" type="ORF">SAMN05421788_103140</name>
</gene>
<dbReference type="InterPro" id="IPR013694">
    <property type="entry name" value="VIT"/>
</dbReference>
<feature type="transmembrane region" description="Helical" evidence="1">
    <location>
        <begin position="12"/>
        <end position="33"/>
    </location>
</feature>
<dbReference type="NCBIfam" id="TIGR04477">
    <property type="entry name" value="sorted_by_XrtN"/>
    <property type="match status" value="1"/>
</dbReference>
<reference evidence="4" key="1">
    <citation type="submission" date="2017-01" db="EMBL/GenBank/DDBJ databases">
        <authorList>
            <person name="Varghese N."/>
            <person name="Submissions S."/>
        </authorList>
    </citation>
    <scope>NUCLEOTIDE SEQUENCE [LARGE SCALE GENOMIC DNA]</scope>
    <source>
        <strain evidence="4">DSM 21054</strain>
    </source>
</reference>
<evidence type="ECO:0000259" key="2">
    <source>
        <dbReference type="PROSITE" id="PS51468"/>
    </source>
</evidence>